<keyword evidence="3 5" id="KW-1133">Transmembrane helix</keyword>
<comment type="subcellular location">
    <subcellularLocation>
        <location evidence="1">Membrane</location>
        <topology evidence="1">Multi-pass membrane protein</topology>
    </subcellularLocation>
</comment>
<dbReference type="Proteomes" id="UP001501586">
    <property type="component" value="Unassembled WGS sequence"/>
</dbReference>
<dbReference type="InterPro" id="IPR003339">
    <property type="entry name" value="ABC/ECF_trnsptr_transmembrane"/>
</dbReference>
<keyword evidence="7" id="KW-1185">Reference proteome</keyword>
<proteinExistence type="predicted"/>
<feature type="transmembrane region" description="Helical" evidence="5">
    <location>
        <begin position="21"/>
        <end position="39"/>
    </location>
</feature>
<protein>
    <submittedName>
        <fullName evidence="6">Energy-coupling factor transporter transmembrane protein EcfT</fullName>
    </submittedName>
</protein>
<evidence type="ECO:0000256" key="1">
    <source>
        <dbReference type="ARBA" id="ARBA00004141"/>
    </source>
</evidence>
<dbReference type="RefSeq" id="WP_236864912.1">
    <property type="nucleotide sequence ID" value="NZ_BAABAZ010000004.1"/>
</dbReference>
<dbReference type="EMBL" id="BAABAZ010000004">
    <property type="protein sequence ID" value="GAA4282884.1"/>
    <property type="molecule type" value="Genomic_DNA"/>
</dbReference>
<comment type="caution">
    <text evidence="6">The sequence shown here is derived from an EMBL/GenBank/DDBJ whole genome shotgun (WGS) entry which is preliminary data.</text>
</comment>
<evidence type="ECO:0000256" key="2">
    <source>
        <dbReference type="ARBA" id="ARBA00022692"/>
    </source>
</evidence>
<evidence type="ECO:0000256" key="3">
    <source>
        <dbReference type="ARBA" id="ARBA00022989"/>
    </source>
</evidence>
<evidence type="ECO:0000313" key="6">
    <source>
        <dbReference type="EMBL" id="GAA4282884.1"/>
    </source>
</evidence>
<feature type="transmembrane region" description="Helical" evidence="5">
    <location>
        <begin position="74"/>
        <end position="94"/>
    </location>
</feature>
<evidence type="ECO:0000256" key="5">
    <source>
        <dbReference type="SAM" id="Phobius"/>
    </source>
</evidence>
<dbReference type="CDD" id="cd16914">
    <property type="entry name" value="EcfT"/>
    <property type="match status" value="1"/>
</dbReference>
<keyword evidence="4 5" id="KW-0472">Membrane</keyword>
<feature type="transmembrane region" description="Helical" evidence="5">
    <location>
        <begin position="45"/>
        <end position="62"/>
    </location>
</feature>
<reference evidence="7" key="1">
    <citation type="journal article" date="2019" name="Int. J. Syst. Evol. Microbiol.">
        <title>The Global Catalogue of Microorganisms (GCM) 10K type strain sequencing project: providing services to taxonomists for standard genome sequencing and annotation.</title>
        <authorList>
            <consortium name="The Broad Institute Genomics Platform"/>
            <consortium name="The Broad Institute Genome Sequencing Center for Infectious Disease"/>
            <person name="Wu L."/>
            <person name="Ma J."/>
        </authorList>
    </citation>
    <scope>NUCLEOTIDE SEQUENCE [LARGE SCALE GENOMIC DNA]</scope>
    <source>
        <strain evidence="7">JCM 17458</strain>
    </source>
</reference>
<keyword evidence="2 5" id="KW-0812">Transmembrane</keyword>
<organism evidence="6 7">
    <name type="scientific">Brevibacterium daeguense</name>
    <dbReference type="NCBI Taxonomy" id="909936"/>
    <lineage>
        <taxon>Bacteria</taxon>
        <taxon>Bacillati</taxon>
        <taxon>Actinomycetota</taxon>
        <taxon>Actinomycetes</taxon>
        <taxon>Micrococcales</taxon>
        <taxon>Brevibacteriaceae</taxon>
        <taxon>Brevibacterium</taxon>
    </lineage>
</organism>
<gene>
    <name evidence="6" type="ORF">GCM10022261_04150</name>
</gene>
<evidence type="ECO:0000313" key="7">
    <source>
        <dbReference type="Proteomes" id="UP001501586"/>
    </source>
</evidence>
<evidence type="ECO:0000256" key="4">
    <source>
        <dbReference type="ARBA" id="ARBA00023136"/>
    </source>
</evidence>
<name>A0ABP8EFX4_9MICO</name>
<feature type="transmembrane region" description="Helical" evidence="5">
    <location>
        <begin position="100"/>
        <end position="124"/>
    </location>
</feature>
<accession>A0ABP8EFX4</accession>
<sequence>MKKRQQFLGRYLPGSGWLHRLPTGWKLIGVAVLSLLVLVFRDPRVSTVLIAAVLAMGLSARLPIREILAPVRRIWLIVVIIIAFHVVITDAWTAYRIVSTLLVCVLAAGLLMLTSTVGQLLGVFEKLATPMRILGVRPERVGLTAALMVRSLPFIADLSGIAADSARARGLERSVRARTVPLVLGAVKYATDTGRALDARGLGD</sequence>